<feature type="transmembrane region" description="Helical" evidence="1">
    <location>
        <begin position="91"/>
        <end position="110"/>
    </location>
</feature>
<gene>
    <name evidence="3" type="ORF">HELGO_WM55549</name>
</gene>
<evidence type="ECO:0000313" key="3">
    <source>
        <dbReference type="EMBL" id="CAA6822331.1"/>
    </source>
</evidence>
<dbReference type="InterPro" id="IPR000620">
    <property type="entry name" value="EamA_dom"/>
</dbReference>
<evidence type="ECO:0000256" key="1">
    <source>
        <dbReference type="SAM" id="Phobius"/>
    </source>
</evidence>
<dbReference type="Pfam" id="PF00892">
    <property type="entry name" value="EamA"/>
    <property type="match status" value="1"/>
</dbReference>
<reference evidence="3" key="1">
    <citation type="submission" date="2020-01" db="EMBL/GenBank/DDBJ databases">
        <authorList>
            <person name="Meier V. D."/>
            <person name="Meier V D."/>
        </authorList>
    </citation>
    <scope>NUCLEOTIDE SEQUENCE</scope>
    <source>
        <strain evidence="3">HLG_WM_MAG_08</strain>
    </source>
</reference>
<keyword evidence="1" id="KW-0472">Membrane</keyword>
<feature type="transmembrane region" description="Helical" evidence="1">
    <location>
        <begin position="144"/>
        <end position="165"/>
    </location>
</feature>
<proteinExistence type="predicted"/>
<feature type="transmembrane region" description="Helical" evidence="1">
    <location>
        <begin position="177"/>
        <end position="194"/>
    </location>
</feature>
<dbReference type="InterPro" id="IPR037185">
    <property type="entry name" value="EmrE-like"/>
</dbReference>
<feature type="transmembrane region" description="Helical" evidence="1">
    <location>
        <begin position="66"/>
        <end position="85"/>
    </location>
</feature>
<feature type="transmembrane region" description="Helical" evidence="1">
    <location>
        <begin position="206"/>
        <end position="226"/>
    </location>
</feature>
<dbReference type="EMBL" id="CACVAV010000342">
    <property type="protein sequence ID" value="CAA6822331.1"/>
    <property type="molecule type" value="Genomic_DNA"/>
</dbReference>
<dbReference type="GO" id="GO:0016020">
    <property type="term" value="C:membrane"/>
    <property type="evidence" value="ECO:0007669"/>
    <property type="project" value="InterPro"/>
</dbReference>
<accession>A0A6S6TGW0</accession>
<feature type="domain" description="EamA" evidence="2">
    <location>
        <begin position="4"/>
        <end position="136"/>
    </location>
</feature>
<organism evidence="3">
    <name type="scientific">uncultured Thiotrichaceae bacterium</name>
    <dbReference type="NCBI Taxonomy" id="298394"/>
    <lineage>
        <taxon>Bacteria</taxon>
        <taxon>Pseudomonadati</taxon>
        <taxon>Pseudomonadota</taxon>
        <taxon>Gammaproteobacteria</taxon>
        <taxon>Thiotrichales</taxon>
        <taxon>Thiotrichaceae</taxon>
        <taxon>environmental samples</taxon>
    </lineage>
</organism>
<dbReference type="AlphaFoldDB" id="A0A6S6TGW0"/>
<keyword evidence="1" id="KW-1133">Transmembrane helix</keyword>
<feature type="non-terminal residue" evidence="3">
    <location>
        <position position="243"/>
    </location>
</feature>
<protein>
    <recommendedName>
        <fullName evidence="2">EamA domain-containing protein</fullName>
    </recommendedName>
</protein>
<feature type="transmembrane region" description="Helical" evidence="1">
    <location>
        <begin position="36"/>
        <end position="54"/>
    </location>
</feature>
<feature type="transmembrane region" description="Helical" evidence="1">
    <location>
        <begin position="122"/>
        <end position="138"/>
    </location>
</feature>
<evidence type="ECO:0000259" key="2">
    <source>
        <dbReference type="Pfam" id="PF00892"/>
    </source>
</evidence>
<keyword evidence="1" id="KW-0812">Transmembrane</keyword>
<name>A0A6S6TGW0_9GAMM</name>
<dbReference type="SUPFAM" id="SSF103481">
    <property type="entry name" value="Multidrug resistance efflux transporter EmrE"/>
    <property type="match status" value="1"/>
</dbReference>
<sequence>MQIFAVILGLISALIWGAHSSVSMLAINQGWTSLDLTATRVAGGLLVALPWFAWRYQQSATIPWKRALALTCFAGVPFSLINIAGLQFAPITHGGAISLGLAPVLTGLLSKPLLGVSISRDHWLALGLIVPGVAAIWLGTSISWAYALGDLCFLIGATLWALYAIYLRKWGIKPAEAAFYITLGSAPYLVWYVLAADWPDSTPDMLGLQLLYQGLIVGVLAIFFYGKTVSILGPQLGTLFSAL</sequence>